<keyword evidence="1" id="KW-0472">Membrane</keyword>
<keyword evidence="1" id="KW-1133">Transmembrane helix</keyword>
<evidence type="ECO:0000256" key="1">
    <source>
        <dbReference type="SAM" id="Phobius"/>
    </source>
</evidence>
<feature type="transmembrane region" description="Helical" evidence="1">
    <location>
        <begin position="86"/>
        <end position="106"/>
    </location>
</feature>
<organism evidence="2 3">
    <name type="scientific">Candidatus Raymondbacteria bacterium RIFOXYD12_FULL_49_13</name>
    <dbReference type="NCBI Taxonomy" id="1817890"/>
    <lineage>
        <taxon>Bacteria</taxon>
        <taxon>Raymondiibacteriota</taxon>
    </lineage>
</organism>
<proteinExistence type="predicted"/>
<reference evidence="2 3" key="1">
    <citation type="journal article" date="2016" name="Nat. Commun.">
        <title>Thousands of microbial genomes shed light on interconnected biogeochemical processes in an aquifer system.</title>
        <authorList>
            <person name="Anantharaman K."/>
            <person name="Brown C.T."/>
            <person name="Hug L.A."/>
            <person name="Sharon I."/>
            <person name="Castelle C.J."/>
            <person name="Probst A.J."/>
            <person name="Thomas B.C."/>
            <person name="Singh A."/>
            <person name="Wilkins M.J."/>
            <person name="Karaoz U."/>
            <person name="Brodie E.L."/>
            <person name="Williams K.H."/>
            <person name="Hubbard S.S."/>
            <person name="Banfield J.F."/>
        </authorList>
    </citation>
    <scope>NUCLEOTIDE SEQUENCE [LARGE SCALE GENOMIC DNA]</scope>
</reference>
<dbReference type="EMBL" id="MFYX01000136">
    <property type="protein sequence ID" value="OGK00973.1"/>
    <property type="molecule type" value="Genomic_DNA"/>
</dbReference>
<dbReference type="AlphaFoldDB" id="A0A1F7F331"/>
<protein>
    <recommendedName>
        <fullName evidence="4">Zinc-finger domain-containing protein</fullName>
    </recommendedName>
</protein>
<dbReference type="Proteomes" id="UP000179243">
    <property type="component" value="Unassembled WGS sequence"/>
</dbReference>
<evidence type="ECO:0008006" key="4">
    <source>
        <dbReference type="Google" id="ProtNLM"/>
    </source>
</evidence>
<gene>
    <name evidence="2" type="ORF">A2519_17075</name>
</gene>
<comment type="caution">
    <text evidence="2">The sequence shown here is derived from an EMBL/GenBank/DDBJ whole genome shotgun (WGS) entry which is preliminary data.</text>
</comment>
<name>A0A1F7F331_UNCRA</name>
<evidence type="ECO:0000313" key="2">
    <source>
        <dbReference type="EMBL" id="OGK00973.1"/>
    </source>
</evidence>
<accession>A0A1F7F331</accession>
<keyword evidence="1" id="KW-0812">Transmembrane</keyword>
<evidence type="ECO:0000313" key="3">
    <source>
        <dbReference type="Proteomes" id="UP000179243"/>
    </source>
</evidence>
<sequence length="253" mass="28293">MADHNRHLSYHQLEAVLCGRLNPVDRLELKAHLDNCPECSGYLEKAPNLSAHFHAKFPTFSSLQESRPGRKSFSFVERLQNWMAPFYRPALAMSMVLLVAGAVFFWNQNQPEKITYKAGLPVFSLFINGKTTATGNAAIPCASGDTLLFTLTTDKPVYYYILYRDDHGKLDLYFPLITDAVKPFGTPQGEKLPHSVFLSKGWKSEELFCLSATSPLPGDSVIPIVQAFLESSQVGKRSLGLHARRFLLENKAP</sequence>